<protein>
    <recommendedName>
        <fullName evidence="2">histidine kinase</fullName>
        <ecNumber evidence="2">2.7.13.3</ecNumber>
    </recommendedName>
</protein>
<dbReference type="InterPro" id="IPR036890">
    <property type="entry name" value="HATPase_C_sf"/>
</dbReference>
<sequence length="335" mass="36663">MARHIVEFRVDRHLAVQGDEGRGGIVRSWEGIPYYEVLPRIMVDDGDAVGQVLRSGRPLKIEGYHFGCLFEAFTSDIAIRPLLSRDGEVTGAEISFELPAELGLPGYGSPFRNLIDIGKSASFLAHGVRNPLNAIKGAVVYLRSRFAHEPTLLDFTGIMEEEITKLDRFIAGFLSGSYSHAETEGVDIRELLKKIETFTLLQAQAKGVSVTFGCSAILPMKLNLFQIEQALLNVLNNSLQAVLPGGEVRVEAREEEGSEGSKVVIEITDNGPGFIDRSAEISDPARQENGNGRGFGLFISREVMKHHGGTLEIKSTRGRGTSVRLCLPRLLESEG</sequence>
<keyword evidence="5 8" id="KW-0418">Kinase</keyword>
<reference evidence="8 9" key="1">
    <citation type="submission" date="2015-07" db="EMBL/GenBank/DDBJ databases">
        <title>Isolation and Genomic Characterization of a Novel Halophilic Metal-Reducing Deltaproteobacterium from the Deep Subsurface.</title>
        <authorList>
            <person name="Badalamenti J.P."/>
            <person name="Summers Z.M."/>
            <person name="Gralnick J.A."/>
            <person name="Bond D.R."/>
        </authorList>
    </citation>
    <scope>NUCLEOTIDE SEQUENCE [LARGE SCALE GENOMIC DNA]</scope>
    <source>
        <strain evidence="8 9">WTL</strain>
    </source>
</reference>
<evidence type="ECO:0000256" key="5">
    <source>
        <dbReference type="ARBA" id="ARBA00022777"/>
    </source>
</evidence>
<evidence type="ECO:0000313" key="9">
    <source>
        <dbReference type="Proteomes" id="UP000057158"/>
    </source>
</evidence>
<dbReference type="AlphaFoldDB" id="A0A0M3QFY6"/>
<name>A0A0M3QFY6_9BACT</name>
<dbReference type="CDD" id="cd00082">
    <property type="entry name" value="HisKA"/>
    <property type="match status" value="1"/>
</dbReference>
<keyword evidence="4" id="KW-0808">Transferase</keyword>
<dbReference type="InterPro" id="IPR004358">
    <property type="entry name" value="Sig_transdc_His_kin-like_C"/>
</dbReference>
<dbReference type="InterPro" id="IPR005467">
    <property type="entry name" value="His_kinase_dom"/>
</dbReference>
<dbReference type="RefSeq" id="WP_053550935.1">
    <property type="nucleotide sequence ID" value="NZ_CP010802.1"/>
</dbReference>
<dbReference type="PATRIC" id="fig|1603606.3.peg.2286"/>
<proteinExistence type="predicted"/>
<dbReference type="PANTHER" id="PTHR43711">
    <property type="entry name" value="TWO-COMPONENT HISTIDINE KINASE"/>
    <property type="match status" value="1"/>
</dbReference>
<keyword evidence="3" id="KW-0597">Phosphoprotein</keyword>
<dbReference type="InterPro" id="IPR003594">
    <property type="entry name" value="HATPase_dom"/>
</dbReference>
<evidence type="ECO:0000256" key="1">
    <source>
        <dbReference type="ARBA" id="ARBA00000085"/>
    </source>
</evidence>
<dbReference type="KEGG" id="des:DSOUD_2116"/>
<evidence type="ECO:0000313" key="8">
    <source>
        <dbReference type="EMBL" id="ALC16883.1"/>
    </source>
</evidence>
<dbReference type="SUPFAM" id="SSF47384">
    <property type="entry name" value="Homodimeric domain of signal transducing histidine kinase"/>
    <property type="match status" value="1"/>
</dbReference>
<dbReference type="Proteomes" id="UP000057158">
    <property type="component" value="Chromosome"/>
</dbReference>
<dbReference type="InterPro" id="IPR003661">
    <property type="entry name" value="HisK_dim/P_dom"/>
</dbReference>
<dbReference type="GO" id="GO:0000155">
    <property type="term" value="F:phosphorelay sensor kinase activity"/>
    <property type="evidence" value="ECO:0007669"/>
    <property type="project" value="InterPro"/>
</dbReference>
<dbReference type="SUPFAM" id="SSF55874">
    <property type="entry name" value="ATPase domain of HSP90 chaperone/DNA topoisomerase II/histidine kinase"/>
    <property type="match status" value="1"/>
</dbReference>
<keyword evidence="6" id="KW-0902">Two-component regulatory system</keyword>
<evidence type="ECO:0000259" key="7">
    <source>
        <dbReference type="PROSITE" id="PS50109"/>
    </source>
</evidence>
<dbReference type="SMART" id="SM00387">
    <property type="entry name" value="HATPase_c"/>
    <property type="match status" value="1"/>
</dbReference>
<dbReference type="EC" id="2.7.13.3" evidence="2"/>
<dbReference type="Gene3D" id="1.10.287.130">
    <property type="match status" value="1"/>
</dbReference>
<comment type="catalytic activity">
    <reaction evidence="1">
        <text>ATP + protein L-histidine = ADP + protein N-phospho-L-histidine.</text>
        <dbReference type="EC" id="2.7.13.3"/>
    </reaction>
</comment>
<evidence type="ECO:0000256" key="2">
    <source>
        <dbReference type="ARBA" id="ARBA00012438"/>
    </source>
</evidence>
<dbReference type="PRINTS" id="PR00344">
    <property type="entry name" value="BCTRLSENSOR"/>
</dbReference>
<evidence type="ECO:0000256" key="3">
    <source>
        <dbReference type="ARBA" id="ARBA00022553"/>
    </source>
</evidence>
<keyword evidence="9" id="KW-1185">Reference proteome</keyword>
<dbReference type="EMBL" id="CP010802">
    <property type="protein sequence ID" value="ALC16883.1"/>
    <property type="molecule type" value="Genomic_DNA"/>
</dbReference>
<evidence type="ECO:0000256" key="6">
    <source>
        <dbReference type="ARBA" id="ARBA00023012"/>
    </source>
</evidence>
<dbReference type="PANTHER" id="PTHR43711:SF1">
    <property type="entry name" value="HISTIDINE KINASE 1"/>
    <property type="match status" value="1"/>
</dbReference>
<dbReference type="STRING" id="1603606.DSOUD_2116"/>
<dbReference type="OrthoDB" id="5398284at2"/>
<gene>
    <name evidence="8" type="ORF">DSOUD_2116</name>
</gene>
<feature type="domain" description="Histidine kinase" evidence="7">
    <location>
        <begin position="123"/>
        <end position="331"/>
    </location>
</feature>
<accession>A0A0M3QFY6</accession>
<dbReference type="Pfam" id="PF02518">
    <property type="entry name" value="HATPase_c"/>
    <property type="match status" value="1"/>
</dbReference>
<organism evidence="8 9">
    <name type="scientific">Desulfuromonas soudanensis</name>
    <dbReference type="NCBI Taxonomy" id="1603606"/>
    <lineage>
        <taxon>Bacteria</taxon>
        <taxon>Pseudomonadati</taxon>
        <taxon>Thermodesulfobacteriota</taxon>
        <taxon>Desulfuromonadia</taxon>
        <taxon>Desulfuromonadales</taxon>
        <taxon>Desulfuromonadaceae</taxon>
        <taxon>Desulfuromonas</taxon>
    </lineage>
</organism>
<dbReference type="InterPro" id="IPR050736">
    <property type="entry name" value="Sensor_HK_Regulatory"/>
</dbReference>
<dbReference type="Gene3D" id="3.30.565.10">
    <property type="entry name" value="Histidine kinase-like ATPase, C-terminal domain"/>
    <property type="match status" value="1"/>
</dbReference>
<dbReference type="PROSITE" id="PS50109">
    <property type="entry name" value="HIS_KIN"/>
    <property type="match status" value="1"/>
</dbReference>
<dbReference type="InterPro" id="IPR036097">
    <property type="entry name" value="HisK_dim/P_sf"/>
</dbReference>
<evidence type="ECO:0000256" key="4">
    <source>
        <dbReference type="ARBA" id="ARBA00022679"/>
    </source>
</evidence>